<evidence type="ECO:0000256" key="9">
    <source>
        <dbReference type="SAM" id="MobiDB-lite"/>
    </source>
</evidence>
<keyword evidence="5 8" id="KW-0863">Zinc-finger</keyword>
<evidence type="ECO:0000256" key="6">
    <source>
        <dbReference type="ARBA" id="ARBA00022786"/>
    </source>
</evidence>
<dbReference type="SUPFAM" id="SSF57850">
    <property type="entry name" value="RING/U-box"/>
    <property type="match status" value="1"/>
</dbReference>
<dbReference type="PROSITE" id="PS50089">
    <property type="entry name" value="ZF_RING_2"/>
    <property type="match status" value="1"/>
</dbReference>
<dbReference type="Pfam" id="PF13639">
    <property type="entry name" value="zf-RING_2"/>
    <property type="match status" value="1"/>
</dbReference>
<dbReference type="InterPro" id="IPR001841">
    <property type="entry name" value="Znf_RING"/>
</dbReference>
<accession>A0A251V6V9</accession>
<evidence type="ECO:0000313" key="11">
    <source>
        <dbReference type="EMBL" id="OTG31029.1"/>
    </source>
</evidence>
<dbReference type="AlphaFoldDB" id="A0A251V6V9"/>
<dbReference type="Gene3D" id="3.30.40.10">
    <property type="entry name" value="Zinc/RING finger domain, C3HC4 (zinc finger)"/>
    <property type="match status" value="1"/>
</dbReference>
<evidence type="ECO:0000256" key="2">
    <source>
        <dbReference type="ARBA" id="ARBA00012483"/>
    </source>
</evidence>
<dbReference type="InParanoid" id="A0A251V6V9"/>
<dbReference type="EMBL" id="CM007892">
    <property type="protein sequence ID" value="OTG31029.1"/>
    <property type="molecule type" value="Genomic_DNA"/>
</dbReference>
<evidence type="ECO:0000259" key="10">
    <source>
        <dbReference type="PROSITE" id="PS50089"/>
    </source>
</evidence>
<dbReference type="GO" id="GO:0061630">
    <property type="term" value="F:ubiquitin protein ligase activity"/>
    <property type="evidence" value="ECO:0000318"/>
    <property type="project" value="GO_Central"/>
</dbReference>
<evidence type="ECO:0000256" key="4">
    <source>
        <dbReference type="ARBA" id="ARBA00022723"/>
    </source>
</evidence>
<evidence type="ECO:0000256" key="5">
    <source>
        <dbReference type="ARBA" id="ARBA00022771"/>
    </source>
</evidence>
<organism evidence="11 12">
    <name type="scientific">Helianthus annuus</name>
    <name type="common">Common sunflower</name>
    <dbReference type="NCBI Taxonomy" id="4232"/>
    <lineage>
        <taxon>Eukaryota</taxon>
        <taxon>Viridiplantae</taxon>
        <taxon>Streptophyta</taxon>
        <taxon>Embryophyta</taxon>
        <taxon>Tracheophyta</taxon>
        <taxon>Spermatophyta</taxon>
        <taxon>Magnoliopsida</taxon>
        <taxon>eudicotyledons</taxon>
        <taxon>Gunneridae</taxon>
        <taxon>Pentapetalae</taxon>
        <taxon>asterids</taxon>
        <taxon>campanulids</taxon>
        <taxon>Asterales</taxon>
        <taxon>Asteraceae</taxon>
        <taxon>Asteroideae</taxon>
        <taxon>Heliantheae alliance</taxon>
        <taxon>Heliantheae</taxon>
        <taxon>Helianthus</taxon>
    </lineage>
</organism>
<gene>
    <name evidence="11" type="ORF">HannXRQ_Chr03g0070961</name>
</gene>
<feature type="region of interest" description="Disordered" evidence="9">
    <location>
        <begin position="252"/>
        <end position="271"/>
    </location>
</feature>
<feature type="domain" description="RING-type" evidence="10">
    <location>
        <begin position="355"/>
        <end position="396"/>
    </location>
</feature>
<proteinExistence type="predicted"/>
<dbReference type="SMART" id="SM00184">
    <property type="entry name" value="RING"/>
    <property type="match status" value="1"/>
</dbReference>
<keyword evidence="4" id="KW-0479">Metal-binding</keyword>
<dbReference type="OMA" id="YNSHTIL"/>
<keyword evidence="7" id="KW-0862">Zinc</keyword>
<dbReference type="InterPro" id="IPR045191">
    <property type="entry name" value="MBR1/2-like"/>
</dbReference>
<sequence length="401" mass="45314">MIKFEKFRFICRRPLNIMGQQNVLYTCPMLDVGPQRHPEPCLVSYGGVTCFPQPYNSHTILPPPGRRTTFDPPYLPENHGQLPYIMMPSPSAGVFSVPMNHDHLPFPNNHQIYERARSLYMDGPNCVFKRSGSSVPTDVMGFDFDPMVAHNSSHVVHGGQLVHAVPTPWLDPHSATGVFSWNRAHGGPYLQDMALHGYQGAAMSRNSPAFMQPPPMRPRHGPHNVYHPPPLPPMAALQPQNMDSQLQLPSTSHRHMTSTSSTYPFQNDADPGPRFVSPTMPHGVMVYEARRQPLMIDSISAHYFPHLRFLPVDEQGGQFGNKDLGLSDDFISDHGKVRIFTSSKSSPADEEANFCVICQMDFEDQERIRVLDCRHEYHVECISKWFNVKRNCPICKSIALY</sequence>
<evidence type="ECO:0000256" key="7">
    <source>
        <dbReference type="ARBA" id="ARBA00022833"/>
    </source>
</evidence>
<dbReference type="STRING" id="4232.A0A251V6V9"/>
<keyword evidence="3" id="KW-0808">Transferase</keyword>
<dbReference type="PANTHER" id="PTHR22937">
    <property type="entry name" value="E3 UBIQUITIN-PROTEIN LIGASE RNF165"/>
    <property type="match status" value="1"/>
</dbReference>
<evidence type="ECO:0000256" key="1">
    <source>
        <dbReference type="ARBA" id="ARBA00000900"/>
    </source>
</evidence>
<dbReference type="PANTHER" id="PTHR22937:SF222">
    <property type="entry name" value="RING-TYPE E3 UBIQUITIN TRANSFERASE"/>
    <property type="match status" value="1"/>
</dbReference>
<dbReference type="Proteomes" id="UP000215914">
    <property type="component" value="Chromosome 3"/>
</dbReference>
<comment type="catalytic activity">
    <reaction evidence="1">
        <text>S-ubiquitinyl-[E2 ubiquitin-conjugating enzyme]-L-cysteine + [acceptor protein]-L-lysine = [E2 ubiquitin-conjugating enzyme]-L-cysteine + N(6)-ubiquitinyl-[acceptor protein]-L-lysine.</text>
        <dbReference type="EC" id="2.3.2.27"/>
    </reaction>
</comment>
<dbReference type="GO" id="GO:0008270">
    <property type="term" value="F:zinc ion binding"/>
    <property type="evidence" value="ECO:0007669"/>
    <property type="project" value="UniProtKB-KW"/>
</dbReference>
<evidence type="ECO:0000256" key="3">
    <source>
        <dbReference type="ARBA" id="ARBA00022679"/>
    </source>
</evidence>
<evidence type="ECO:0000313" key="12">
    <source>
        <dbReference type="Proteomes" id="UP000215914"/>
    </source>
</evidence>
<evidence type="ECO:0000256" key="8">
    <source>
        <dbReference type="PROSITE-ProRule" id="PRU00175"/>
    </source>
</evidence>
<protein>
    <recommendedName>
        <fullName evidence="2">RING-type E3 ubiquitin transferase</fullName>
        <ecNumber evidence="2">2.3.2.27</ecNumber>
    </recommendedName>
</protein>
<dbReference type="EC" id="2.3.2.27" evidence="2"/>
<keyword evidence="6" id="KW-0833">Ubl conjugation pathway</keyword>
<dbReference type="GO" id="GO:0005634">
    <property type="term" value="C:nucleus"/>
    <property type="evidence" value="ECO:0000318"/>
    <property type="project" value="GO_Central"/>
</dbReference>
<reference evidence="12" key="1">
    <citation type="journal article" date="2017" name="Nature">
        <title>The sunflower genome provides insights into oil metabolism, flowering and Asterid evolution.</title>
        <authorList>
            <person name="Badouin H."/>
            <person name="Gouzy J."/>
            <person name="Grassa C.J."/>
            <person name="Murat F."/>
            <person name="Staton S.E."/>
            <person name="Cottret L."/>
            <person name="Lelandais-Briere C."/>
            <person name="Owens G.L."/>
            <person name="Carrere S."/>
            <person name="Mayjonade B."/>
            <person name="Legrand L."/>
            <person name="Gill N."/>
            <person name="Kane N.C."/>
            <person name="Bowers J.E."/>
            <person name="Hubner S."/>
            <person name="Bellec A."/>
            <person name="Berard A."/>
            <person name="Berges H."/>
            <person name="Blanchet N."/>
            <person name="Boniface M.C."/>
            <person name="Brunel D."/>
            <person name="Catrice O."/>
            <person name="Chaidir N."/>
            <person name="Claudel C."/>
            <person name="Donnadieu C."/>
            <person name="Faraut T."/>
            <person name="Fievet G."/>
            <person name="Helmstetter N."/>
            <person name="King M."/>
            <person name="Knapp S.J."/>
            <person name="Lai Z."/>
            <person name="Le Paslier M.C."/>
            <person name="Lippi Y."/>
            <person name="Lorenzon L."/>
            <person name="Mandel J.R."/>
            <person name="Marage G."/>
            <person name="Marchand G."/>
            <person name="Marquand E."/>
            <person name="Bret-Mestries E."/>
            <person name="Morien E."/>
            <person name="Nambeesan S."/>
            <person name="Nguyen T."/>
            <person name="Pegot-Espagnet P."/>
            <person name="Pouilly N."/>
            <person name="Raftis F."/>
            <person name="Sallet E."/>
            <person name="Schiex T."/>
            <person name="Thomas J."/>
            <person name="Vandecasteele C."/>
            <person name="Vares D."/>
            <person name="Vear F."/>
            <person name="Vautrin S."/>
            <person name="Crespi M."/>
            <person name="Mangin B."/>
            <person name="Burke J.M."/>
            <person name="Salse J."/>
            <person name="Munos S."/>
            <person name="Vincourt P."/>
            <person name="Rieseberg L.H."/>
            <person name="Langlade N.B."/>
        </authorList>
    </citation>
    <scope>NUCLEOTIDE SEQUENCE [LARGE SCALE GENOMIC DNA]</scope>
    <source>
        <strain evidence="12">cv. SF193</strain>
    </source>
</reference>
<dbReference type="InterPro" id="IPR013083">
    <property type="entry name" value="Znf_RING/FYVE/PHD"/>
</dbReference>
<name>A0A251V6V9_HELAN</name>
<keyword evidence="12" id="KW-1185">Reference proteome</keyword>